<gene>
    <name evidence="1" type="ORF">B0H65DRAFT_239759</name>
</gene>
<dbReference type="EMBL" id="JAUEPP010000005">
    <property type="protein sequence ID" value="KAK3343085.1"/>
    <property type="molecule type" value="Genomic_DNA"/>
</dbReference>
<dbReference type="AlphaFoldDB" id="A0AAE0JDX5"/>
<reference evidence="1" key="2">
    <citation type="submission" date="2023-06" db="EMBL/GenBank/DDBJ databases">
        <authorList>
            <consortium name="Lawrence Berkeley National Laboratory"/>
            <person name="Haridas S."/>
            <person name="Hensen N."/>
            <person name="Bonometti L."/>
            <person name="Westerberg I."/>
            <person name="Brannstrom I.O."/>
            <person name="Guillou S."/>
            <person name="Cros-Aarteil S."/>
            <person name="Calhoun S."/>
            <person name="Kuo A."/>
            <person name="Mondo S."/>
            <person name="Pangilinan J."/>
            <person name="Riley R."/>
            <person name="Labutti K."/>
            <person name="Andreopoulos B."/>
            <person name="Lipzen A."/>
            <person name="Chen C."/>
            <person name="Yanf M."/>
            <person name="Daum C."/>
            <person name="Ng V."/>
            <person name="Clum A."/>
            <person name="Steindorff A."/>
            <person name="Ohm R."/>
            <person name="Martin F."/>
            <person name="Silar P."/>
            <person name="Natvig D."/>
            <person name="Lalanne C."/>
            <person name="Gautier V."/>
            <person name="Ament-Velasquez S.L."/>
            <person name="Kruys A."/>
            <person name="Hutchinson M.I."/>
            <person name="Powell A.J."/>
            <person name="Barry K."/>
            <person name="Miller A.N."/>
            <person name="Grigoriev I.V."/>
            <person name="Debuchy R."/>
            <person name="Gladieux P."/>
            <person name="Thoren M.H."/>
            <person name="Johannesson H."/>
        </authorList>
    </citation>
    <scope>NUCLEOTIDE SEQUENCE</scope>
    <source>
        <strain evidence="1">CBS 560.94</strain>
    </source>
</reference>
<comment type="caution">
    <text evidence="1">The sequence shown here is derived from an EMBL/GenBank/DDBJ whole genome shotgun (WGS) entry which is preliminary data.</text>
</comment>
<dbReference type="Proteomes" id="UP001278500">
    <property type="component" value="Unassembled WGS sequence"/>
</dbReference>
<proteinExistence type="predicted"/>
<evidence type="ECO:0000313" key="2">
    <source>
        <dbReference type="Proteomes" id="UP001278500"/>
    </source>
</evidence>
<name>A0AAE0JDX5_9PEZI</name>
<evidence type="ECO:0000313" key="1">
    <source>
        <dbReference type="EMBL" id="KAK3343085.1"/>
    </source>
</evidence>
<keyword evidence="2" id="KW-1185">Reference proteome</keyword>
<dbReference type="GeneID" id="87859456"/>
<protein>
    <submittedName>
        <fullName evidence="1">Uncharacterized protein</fullName>
    </submittedName>
</protein>
<organism evidence="1 2">
    <name type="scientific">Neurospora tetraspora</name>
    <dbReference type="NCBI Taxonomy" id="94610"/>
    <lineage>
        <taxon>Eukaryota</taxon>
        <taxon>Fungi</taxon>
        <taxon>Dikarya</taxon>
        <taxon>Ascomycota</taxon>
        <taxon>Pezizomycotina</taxon>
        <taxon>Sordariomycetes</taxon>
        <taxon>Sordariomycetidae</taxon>
        <taxon>Sordariales</taxon>
        <taxon>Sordariaceae</taxon>
        <taxon>Neurospora</taxon>
    </lineage>
</organism>
<sequence>MPCSCRLSAVGPSLFRDALSASAHECFAPSQRLTASKPGCIKKVMLQSGTRYHSIGQAPHDRLTFAVDPSRVSTLTRPPTSTLTFTSFPSPTTEPLDRIASISATLRVCERRPVCRPQGGFSQKADCANEPFAREHDIHTVTPSSDSSTSSSCASVRRWRARDAGHPRHISAAQLTQYRAGRCTSEDAYLPSWPIQQFRCPRKGLFSLLARHVSSVALACTFGTN</sequence>
<dbReference type="RefSeq" id="XP_062680878.1">
    <property type="nucleotide sequence ID" value="XM_062822302.1"/>
</dbReference>
<accession>A0AAE0JDX5</accession>
<reference evidence="1" key="1">
    <citation type="journal article" date="2023" name="Mol. Phylogenet. Evol.">
        <title>Genome-scale phylogeny and comparative genomics of the fungal order Sordariales.</title>
        <authorList>
            <person name="Hensen N."/>
            <person name="Bonometti L."/>
            <person name="Westerberg I."/>
            <person name="Brannstrom I.O."/>
            <person name="Guillou S."/>
            <person name="Cros-Aarteil S."/>
            <person name="Calhoun S."/>
            <person name="Haridas S."/>
            <person name="Kuo A."/>
            <person name="Mondo S."/>
            <person name="Pangilinan J."/>
            <person name="Riley R."/>
            <person name="LaButti K."/>
            <person name="Andreopoulos B."/>
            <person name="Lipzen A."/>
            <person name="Chen C."/>
            <person name="Yan M."/>
            <person name="Daum C."/>
            <person name="Ng V."/>
            <person name="Clum A."/>
            <person name="Steindorff A."/>
            <person name="Ohm R.A."/>
            <person name="Martin F."/>
            <person name="Silar P."/>
            <person name="Natvig D.O."/>
            <person name="Lalanne C."/>
            <person name="Gautier V."/>
            <person name="Ament-Velasquez S.L."/>
            <person name="Kruys A."/>
            <person name="Hutchinson M.I."/>
            <person name="Powell A.J."/>
            <person name="Barry K."/>
            <person name="Miller A.N."/>
            <person name="Grigoriev I.V."/>
            <person name="Debuchy R."/>
            <person name="Gladieux P."/>
            <person name="Hiltunen Thoren M."/>
            <person name="Johannesson H."/>
        </authorList>
    </citation>
    <scope>NUCLEOTIDE SEQUENCE</scope>
    <source>
        <strain evidence="1">CBS 560.94</strain>
    </source>
</reference>